<organism evidence="8 9">
    <name type="scientific">Sulfuricaulis limicola</name>
    <dbReference type="NCBI Taxonomy" id="1620215"/>
    <lineage>
        <taxon>Bacteria</taxon>
        <taxon>Pseudomonadati</taxon>
        <taxon>Pseudomonadota</taxon>
        <taxon>Gammaproteobacteria</taxon>
        <taxon>Acidiferrobacterales</taxon>
        <taxon>Acidiferrobacteraceae</taxon>
        <taxon>Sulfuricaulis</taxon>
    </lineage>
</organism>
<evidence type="ECO:0000256" key="6">
    <source>
        <dbReference type="SAM" id="Phobius"/>
    </source>
</evidence>
<dbReference type="OrthoDB" id="196472at2"/>
<evidence type="ECO:0000256" key="5">
    <source>
        <dbReference type="ARBA" id="ARBA00023136"/>
    </source>
</evidence>
<evidence type="ECO:0000313" key="8">
    <source>
        <dbReference type="EMBL" id="BAV32562.1"/>
    </source>
</evidence>
<dbReference type="InterPro" id="IPR011577">
    <property type="entry name" value="Cyt_b561_bac/Ni-Hgenase"/>
</dbReference>
<dbReference type="RefSeq" id="WP_096359235.1">
    <property type="nucleotide sequence ID" value="NZ_AP014879.1"/>
</dbReference>
<dbReference type="PANTHER" id="PTHR30485:SF2">
    <property type="entry name" value="BLL0597 PROTEIN"/>
    <property type="match status" value="1"/>
</dbReference>
<dbReference type="InterPro" id="IPR016174">
    <property type="entry name" value="Di-haem_cyt_TM"/>
</dbReference>
<feature type="transmembrane region" description="Helical" evidence="6">
    <location>
        <begin position="103"/>
        <end position="125"/>
    </location>
</feature>
<dbReference type="GO" id="GO:0009055">
    <property type="term" value="F:electron transfer activity"/>
    <property type="evidence" value="ECO:0007669"/>
    <property type="project" value="InterPro"/>
</dbReference>
<keyword evidence="3 6" id="KW-0812">Transmembrane</keyword>
<feature type="transmembrane region" description="Helical" evidence="6">
    <location>
        <begin position="47"/>
        <end position="65"/>
    </location>
</feature>
<keyword evidence="5 6" id="KW-0472">Membrane</keyword>
<dbReference type="InterPro" id="IPR051542">
    <property type="entry name" value="Hydrogenase_cytochrome"/>
</dbReference>
<dbReference type="SUPFAM" id="SSF81342">
    <property type="entry name" value="Transmembrane di-heme cytochromes"/>
    <property type="match status" value="1"/>
</dbReference>
<accession>A0A1B4XCP4</accession>
<evidence type="ECO:0000256" key="3">
    <source>
        <dbReference type="ARBA" id="ARBA00022692"/>
    </source>
</evidence>
<dbReference type="EMBL" id="AP014879">
    <property type="protein sequence ID" value="BAV32562.1"/>
    <property type="molecule type" value="Genomic_DNA"/>
</dbReference>
<protein>
    <submittedName>
        <fullName evidence="8">Cytochrome B561</fullName>
    </submittedName>
</protein>
<dbReference type="PANTHER" id="PTHR30485">
    <property type="entry name" value="NI/FE-HYDROGENASE 1 B-TYPE CYTOCHROME SUBUNIT"/>
    <property type="match status" value="1"/>
</dbReference>
<sequence>MNLPETPSAPATVKVWDPLVRLFHWSLVTAFAIAWLTGDEESRLHELAGYAVIGLVLVRIVWGFVGTRYARFSDFVYRPSTVLGYAREMLSGNPKHYPGHNPLGGMMIIALLVSLLVTGVTGLALQDTEKGTGLFASLAAGAEVTMPGIIAKAVADDDDEKDGGNGEIWEELHEFFANLTLLLVALHIAGVIVGSLMHRENLVRAMFTGRKRA</sequence>
<evidence type="ECO:0000259" key="7">
    <source>
        <dbReference type="Pfam" id="PF01292"/>
    </source>
</evidence>
<dbReference type="Pfam" id="PF01292">
    <property type="entry name" value="Ni_hydr_CYTB"/>
    <property type="match status" value="1"/>
</dbReference>
<keyword evidence="4 6" id="KW-1133">Transmembrane helix</keyword>
<keyword evidence="2" id="KW-1003">Cell membrane</keyword>
<keyword evidence="9" id="KW-1185">Reference proteome</keyword>
<evidence type="ECO:0000256" key="2">
    <source>
        <dbReference type="ARBA" id="ARBA00022475"/>
    </source>
</evidence>
<feature type="domain" description="Cytochrome b561 bacterial/Ni-hydrogenase" evidence="7">
    <location>
        <begin position="15"/>
        <end position="209"/>
    </location>
</feature>
<dbReference type="GO" id="GO:0005886">
    <property type="term" value="C:plasma membrane"/>
    <property type="evidence" value="ECO:0007669"/>
    <property type="project" value="UniProtKB-SubCell"/>
</dbReference>
<dbReference type="AlphaFoldDB" id="A0A1B4XCP4"/>
<feature type="transmembrane region" description="Helical" evidence="6">
    <location>
        <begin position="20"/>
        <end position="38"/>
    </location>
</feature>
<dbReference type="GO" id="GO:0022904">
    <property type="term" value="P:respiratory electron transport chain"/>
    <property type="evidence" value="ECO:0007669"/>
    <property type="project" value="InterPro"/>
</dbReference>
<comment type="subcellular location">
    <subcellularLocation>
        <location evidence="1">Cell membrane</location>
        <topology evidence="1">Multi-pass membrane protein</topology>
    </subcellularLocation>
</comment>
<evidence type="ECO:0000256" key="4">
    <source>
        <dbReference type="ARBA" id="ARBA00022989"/>
    </source>
</evidence>
<feature type="transmembrane region" description="Helical" evidence="6">
    <location>
        <begin position="175"/>
        <end position="197"/>
    </location>
</feature>
<dbReference type="InParanoid" id="A0A1B4XCP4"/>
<gene>
    <name evidence="8" type="ORF">SCL_0240</name>
</gene>
<dbReference type="GO" id="GO:0020037">
    <property type="term" value="F:heme binding"/>
    <property type="evidence" value="ECO:0007669"/>
    <property type="project" value="TreeGrafter"/>
</dbReference>
<evidence type="ECO:0000256" key="1">
    <source>
        <dbReference type="ARBA" id="ARBA00004651"/>
    </source>
</evidence>
<name>A0A1B4XCP4_9GAMM</name>
<evidence type="ECO:0000313" key="9">
    <source>
        <dbReference type="Proteomes" id="UP000243180"/>
    </source>
</evidence>
<dbReference type="Gene3D" id="1.20.950.20">
    <property type="entry name" value="Transmembrane di-heme cytochromes, Chain C"/>
    <property type="match status" value="1"/>
</dbReference>
<proteinExistence type="predicted"/>
<reference evidence="8 9" key="1">
    <citation type="submission" date="2015-05" db="EMBL/GenBank/DDBJ databases">
        <title>Complete genome sequence of a sulfur-oxidizing gammaproteobacterium strain HA5.</title>
        <authorList>
            <person name="Miura A."/>
            <person name="Kojima H."/>
            <person name="Fukui M."/>
        </authorList>
    </citation>
    <scope>NUCLEOTIDE SEQUENCE [LARGE SCALE GENOMIC DNA]</scope>
    <source>
        <strain evidence="8 9">HA5</strain>
    </source>
</reference>
<dbReference type="KEGG" id="slim:SCL_0240"/>
<dbReference type="Proteomes" id="UP000243180">
    <property type="component" value="Chromosome"/>
</dbReference>
<dbReference type="FunCoup" id="A0A1B4XCP4">
    <property type="interactions" value="133"/>
</dbReference>
<feature type="transmembrane region" description="Helical" evidence="6">
    <location>
        <begin position="132"/>
        <end position="155"/>
    </location>
</feature>